<gene>
    <name evidence="2" type="ORF">Ahy_B05g075061</name>
</gene>
<feature type="region of interest" description="Disordered" evidence="1">
    <location>
        <begin position="37"/>
        <end position="87"/>
    </location>
</feature>
<reference evidence="2 3" key="1">
    <citation type="submission" date="2019-01" db="EMBL/GenBank/DDBJ databases">
        <title>Sequencing of cultivated peanut Arachis hypogaea provides insights into genome evolution and oil improvement.</title>
        <authorList>
            <person name="Chen X."/>
        </authorList>
    </citation>
    <scope>NUCLEOTIDE SEQUENCE [LARGE SCALE GENOMIC DNA]</scope>
    <source>
        <strain evidence="3">cv. Fuhuasheng</strain>
        <tissue evidence="2">Leaves</tissue>
    </source>
</reference>
<dbReference type="EMBL" id="SDMP01000015">
    <property type="protein sequence ID" value="RYR07657.1"/>
    <property type="molecule type" value="Genomic_DNA"/>
</dbReference>
<dbReference type="Proteomes" id="UP000289738">
    <property type="component" value="Chromosome B05"/>
</dbReference>
<evidence type="ECO:0000256" key="1">
    <source>
        <dbReference type="SAM" id="MobiDB-lite"/>
    </source>
</evidence>
<keyword evidence="3" id="KW-1185">Reference proteome</keyword>
<comment type="caution">
    <text evidence="2">The sequence shown here is derived from an EMBL/GenBank/DDBJ whole genome shotgun (WGS) entry which is preliminary data.</text>
</comment>
<dbReference type="STRING" id="3818.A0A444Z0C5"/>
<feature type="compositionally biased region" description="Basic and acidic residues" evidence="1">
    <location>
        <begin position="42"/>
        <end position="52"/>
    </location>
</feature>
<protein>
    <submittedName>
        <fullName evidence="2">Uncharacterized protein</fullName>
    </submittedName>
</protein>
<accession>A0A444Z0C5</accession>
<organism evidence="2 3">
    <name type="scientific">Arachis hypogaea</name>
    <name type="common">Peanut</name>
    <dbReference type="NCBI Taxonomy" id="3818"/>
    <lineage>
        <taxon>Eukaryota</taxon>
        <taxon>Viridiplantae</taxon>
        <taxon>Streptophyta</taxon>
        <taxon>Embryophyta</taxon>
        <taxon>Tracheophyta</taxon>
        <taxon>Spermatophyta</taxon>
        <taxon>Magnoliopsida</taxon>
        <taxon>eudicotyledons</taxon>
        <taxon>Gunneridae</taxon>
        <taxon>Pentapetalae</taxon>
        <taxon>rosids</taxon>
        <taxon>fabids</taxon>
        <taxon>Fabales</taxon>
        <taxon>Fabaceae</taxon>
        <taxon>Papilionoideae</taxon>
        <taxon>50 kb inversion clade</taxon>
        <taxon>dalbergioids sensu lato</taxon>
        <taxon>Dalbergieae</taxon>
        <taxon>Pterocarpus clade</taxon>
        <taxon>Arachis</taxon>
    </lineage>
</organism>
<evidence type="ECO:0000313" key="2">
    <source>
        <dbReference type="EMBL" id="RYR07657.1"/>
    </source>
</evidence>
<dbReference type="AlphaFoldDB" id="A0A444Z0C5"/>
<sequence length="222" mass="23025">MIDAAKENPHLAQKLHDVLLESGVIAPPNLFSEVYHELGSPTEEKDEHKPESGQETQVDKNLGPTLPHQRVHPKGSSNSQPEHSKPVEGLGINLLLDPKLADVQHTPSQVTHGKNVPVAAAAAAAAAVVASSMVAAETKSNTDSNIELPVAAAATATAAAVVATTAAVSKQYEQGSRSDGHMDGTGYEPKGSGDGENIVVGANSEGLRNELFAQLHSSDCTP</sequence>
<name>A0A444Z0C5_ARAHY</name>
<proteinExistence type="predicted"/>
<feature type="region of interest" description="Disordered" evidence="1">
    <location>
        <begin position="172"/>
        <end position="200"/>
    </location>
</feature>
<evidence type="ECO:0000313" key="3">
    <source>
        <dbReference type="Proteomes" id="UP000289738"/>
    </source>
</evidence>